<dbReference type="Pfam" id="PF16770">
    <property type="entry name" value="RTT107_BRCT_5"/>
    <property type="match status" value="1"/>
</dbReference>
<dbReference type="PANTHER" id="PTHR47667">
    <property type="entry name" value="REGULATOR OF TY1 TRANSPOSITION PROTEIN 107"/>
    <property type="match status" value="1"/>
</dbReference>
<sequence>MAVYQQLHQGSELIDSWTSLGISGKIRLEQLSHLIETHGGTVTRSPEGATHVVTNSHRFEGWQAFEGDKSRPVCTVQWLERSALFGKLQPTLNYSPDPTMLFSGVVGCAADLRSSDVEILSGGISALGGQWRGSLTKDVTHLFTLGTDSEKYQQATDYKKGINNISIVLPHWFDDVMKLGMGNLDVAPYEWPDVIVLQPSHNDKEKLEASKKSHKLDAEKKSLYTTAIWNPDTASNKLAPKRVFGRRRVLLGATLDLGERRKAIESFVERADGIIVPLEVHDDKEDRQEEAAKVDDCDIFVCKYRYGPAYYKAPCPHHWTKSSTIPSQRSQLEGFSDEEITITNFTGETREYLKKLIITMGATFTPSMSAKNTVLIAAQNDGTKTDRARAWQIPIVNHLWLEDCFVEWKKITVGSERYIHFPKGSDFAPKLGERGLDRDIESAAELDRVEEEYLQEMEELVTSTGEGLRTQDSARDAREAADIAMGMDDAMDIEVPKLSTPKTRIGSRAGKPRISGGDSDDDDDIVVLLRLKLMILWTWTARSRRRKMSANGKRKIMSSKKQKKVQDPESEDDDDVPQISTGKPKDGQSERAKGGGDRTTSSKKARGKAPRNLVESEDEDDEDMATPSKKTVAASKNRRRSSIESEESDDNAPQTPFKSPPKPKAGPSPKQLDSVAMPSLASVKINSSPPKVNGAGPSSGRRSNVLSKTESINLASSERPSHASSSRRNTGTTNVSVSPARPPLKRAAATKASQQLRDTVMPDLRSYEAEMKKRRRQSSSSSVLPRDKDQAEDDNDEEEEEEEEEKPIAGKGKKAKAQEEKSSGAGAKRKASSKDGPGAQSDAPAKKAKTKKRKPGSVRVLTTQVTLSDDIKKALEKLGAKIVNKPSECTHLIAARVARTEKFLCALAVAPWILTDKWVYDSVDAKALLPEEAYFLKDKGQWDIDLAKSLERAKESKHRLLENQLFYISPNVQLDRKLLHNVATAYGAKIQAGVPSGRQLIIPQRYLLTCEEDRPMWAPLAAKHHIYTVDVLLTGVLQQEMEWFNPKFHVKGSLEMKAVDDESMSEEA</sequence>
<feature type="compositionally biased region" description="Acidic residues" evidence="1">
    <location>
        <begin position="615"/>
        <end position="624"/>
    </location>
</feature>
<feature type="domain" description="BRCT" evidence="2">
    <location>
        <begin position="330"/>
        <end position="405"/>
    </location>
</feature>
<reference evidence="3" key="1">
    <citation type="journal article" date="2019" name="Environ. Microbiol.">
        <title>Fungal ecological strategies reflected in gene transcription - a case study of two litter decomposers.</title>
        <authorList>
            <person name="Barbi F."/>
            <person name="Kohler A."/>
            <person name="Barry K."/>
            <person name="Baskaran P."/>
            <person name="Daum C."/>
            <person name="Fauchery L."/>
            <person name="Ihrmark K."/>
            <person name="Kuo A."/>
            <person name="LaButti K."/>
            <person name="Lipzen A."/>
            <person name="Morin E."/>
            <person name="Grigoriev I.V."/>
            <person name="Henrissat B."/>
            <person name="Lindahl B."/>
            <person name="Martin F."/>
        </authorList>
    </citation>
    <scope>NUCLEOTIDE SEQUENCE</scope>
    <source>
        <strain evidence="3">JB14</strain>
    </source>
</reference>
<dbReference type="Proteomes" id="UP000799118">
    <property type="component" value="Unassembled WGS sequence"/>
</dbReference>
<dbReference type="AlphaFoldDB" id="A0A6A4IUX7"/>
<dbReference type="EMBL" id="ML769383">
    <property type="protein sequence ID" value="KAE9411294.1"/>
    <property type="molecule type" value="Genomic_DNA"/>
</dbReference>
<dbReference type="PANTHER" id="PTHR47667:SF1">
    <property type="entry name" value="REGULATOR OF TY1 TRANSPOSITION PROTEIN 107"/>
    <property type="match status" value="1"/>
</dbReference>
<proteinExistence type="predicted"/>
<dbReference type="GO" id="GO:1990683">
    <property type="term" value="P:DNA double-strand break attachment to nuclear envelope"/>
    <property type="evidence" value="ECO:0007669"/>
    <property type="project" value="TreeGrafter"/>
</dbReference>
<dbReference type="SMART" id="SM00292">
    <property type="entry name" value="BRCT"/>
    <property type="match status" value="4"/>
</dbReference>
<feature type="domain" description="BRCT" evidence="2">
    <location>
        <begin position="869"/>
        <end position="936"/>
    </location>
</feature>
<dbReference type="CDD" id="cd18436">
    <property type="entry name" value="BRCT_BRC1_like_rpt2"/>
    <property type="match status" value="1"/>
</dbReference>
<dbReference type="InterPro" id="IPR001357">
    <property type="entry name" value="BRCT_dom"/>
</dbReference>
<dbReference type="InterPro" id="IPR036420">
    <property type="entry name" value="BRCT_dom_sf"/>
</dbReference>
<evidence type="ECO:0000313" key="3">
    <source>
        <dbReference type="EMBL" id="KAE9411294.1"/>
    </source>
</evidence>
<feature type="domain" description="BRCT" evidence="2">
    <location>
        <begin position="29"/>
        <end position="96"/>
    </location>
</feature>
<feature type="domain" description="BRCT" evidence="2">
    <location>
        <begin position="97"/>
        <end position="178"/>
    </location>
</feature>
<evidence type="ECO:0000256" key="1">
    <source>
        <dbReference type="SAM" id="MobiDB-lite"/>
    </source>
</evidence>
<dbReference type="CDD" id="cd18432">
    <property type="entry name" value="BRCT_PAXIP1_rpt6_like"/>
    <property type="match status" value="1"/>
</dbReference>
<feature type="compositionally biased region" description="Basic residues" evidence="1">
    <location>
        <begin position="846"/>
        <end position="856"/>
    </location>
</feature>
<accession>A0A6A4IUX7</accession>
<feature type="compositionally biased region" description="Acidic residues" evidence="1">
    <location>
        <begin position="790"/>
        <end position="805"/>
    </location>
</feature>
<dbReference type="SUPFAM" id="SSF52113">
    <property type="entry name" value="BRCT domain"/>
    <property type="match status" value="4"/>
</dbReference>
<gene>
    <name evidence="3" type="ORF">BT96DRAFT_930431</name>
</gene>
<evidence type="ECO:0000259" key="2">
    <source>
        <dbReference type="PROSITE" id="PS50172"/>
    </source>
</evidence>
<dbReference type="InterPro" id="IPR053036">
    <property type="entry name" value="CellCycle_DNARepair_Reg"/>
</dbReference>
<dbReference type="Pfam" id="PF16589">
    <property type="entry name" value="BRCT_2"/>
    <property type="match status" value="1"/>
</dbReference>
<organism evidence="3 4">
    <name type="scientific">Gymnopus androsaceus JB14</name>
    <dbReference type="NCBI Taxonomy" id="1447944"/>
    <lineage>
        <taxon>Eukaryota</taxon>
        <taxon>Fungi</taxon>
        <taxon>Dikarya</taxon>
        <taxon>Basidiomycota</taxon>
        <taxon>Agaricomycotina</taxon>
        <taxon>Agaricomycetes</taxon>
        <taxon>Agaricomycetidae</taxon>
        <taxon>Agaricales</taxon>
        <taxon>Marasmiineae</taxon>
        <taxon>Omphalotaceae</taxon>
        <taxon>Gymnopus</taxon>
    </lineage>
</organism>
<feature type="compositionally biased region" description="Polar residues" evidence="1">
    <location>
        <begin position="700"/>
        <end position="715"/>
    </location>
</feature>
<feature type="region of interest" description="Disordered" evidence="1">
    <location>
        <begin position="546"/>
        <end position="857"/>
    </location>
</feature>
<dbReference type="PROSITE" id="PS50172">
    <property type="entry name" value="BRCT"/>
    <property type="match status" value="4"/>
</dbReference>
<dbReference type="CDD" id="cd17743">
    <property type="entry name" value="BRCT_BRC1_like_rpt5"/>
    <property type="match status" value="1"/>
</dbReference>
<keyword evidence="4" id="KW-1185">Reference proteome</keyword>
<feature type="region of interest" description="Disordered" evidence="1">
    <location>
        <begin position="492"/>
        <end position="521"/>
    </location>
</feature>
<protein>
    <recommendedName>
        <fullName evidence="2">BRCT domain-containing protein</fullName>
    </recommendedName>
</protein>
<dbReference type="GO" id="GO:0006302">
    <property type="term" value="P:double-strand break repair"/>
    <property type="evidence" value="ECO:0007669"/>
    <property type="project" value="TreeGrafter"/>
</dbReference>
<evidence type="ECO:0000313" key="4">
    <source>
        <dbReference type="Proteomes" id="UP000799118"/>
    </source>
</evidence>
<dbReference type="Gene3D" id="3.40.50.10190">
    <property type="entry name" value="BRCT domain"/>
    <property type="match status" value="5"/>
</dbReference>
<dbReference type="GO" id="GO:0005634">
    <property type="term" value="C:nucleus"/>
    <property type="evidence" value="ECO:0007669"/>
    <property type="project" value="TreeGrafter"/>
</dbReference>
<feature type="compositionally biased region" description="Basic and acidic residues" evidence="1">
    <location>
        <begin position="583"/>
        <end position="596"/>
    </location>
</feature>
<feature type="compositionally biased region" description="Basic residues" evidence="1">
    <location>
        <begin position="546"/>
        <end position="563"/>
    </location>
</feature>
<dbReference type="Pfam" id="PF12738">
    <property type="entry name" value="PTCB-BRCT"/>
    <property type="match status" value="2"/>
</dbReference>
<name>A0A6A4IUX7_9AGAR</name>
<dbReference type="GO" id="GO:0035361">
    <property type="term" value="C:Cul8-RING ubiquitin ligase complex"/>
    <property type="evidence" value="ECO:0007669"/>
    <property type="project" value="TreeGrafter"/>
</dbReference>
<dbReference type="CDD" id="cd00027">
    <property type="entry name" value="BRCT"/>
    <property type="match status" value="1"/>
</dbReference>
<feature type="compositionally biased region" description="Low complexity" evidence="1">
    <location>
        <begin position="716"/>
        <end position="728"/>
    </location>
</feature>
<dbReference type="OrthoDB" id="342264at2759"/>